<keyword evidence="1" id="KW-1133">Transmembrane helix</keyword>
<proteinExistence type="predicted"/>
<evidence type="ECO:0000313" key="3">
    <source>
        <dbReference type="Proteomes" id="UP001174932"/>
    </source>
</evidence>
<protein>
    <submittedName>
        <fullName evidence="2">Uncharacterized protein</fullName>
    </submittedName>
</protein>
<organism evidence="2 3">
    <name type="scientific">Rhizobium alvei</name>
    <dbReference type="NCBI Taxonomy" id="1132659"/>
    <lineage>
        <taxon>Bacteria</taxon>
        <taxon>Pseudomonadati</taxon>
        <taxon>Pseudomonadota</taxon>
        <taxon>Alphaproteobacteria</taxon>
        <taxon>Hyphomicrobiales</taxon>
        <taxon>Rhizobiaceae</taxon>
        <taxon>Rhizobium/Agrobacterium group</taxon>
        <taxon>Rhizobium</taxon>
    </lineage>
</organism>
<name>A0ABT8YNU8_9HYPH</name>
<evidence type="ECO:0000256" key="1">
    <source>
        <dbReference type="SAM" id="Phobius"/>
    </source>
</evidence>
<evidence type="ECO:0000313" key="2">
    <source>
        <dbReference type="EMBL" id="MDO6965400.1"/>
    </source>
</evidence>
<feature type="transmembrane region" description="Helical" evidence="1">
    <location>
        <begin position="41"/>
        <end position="60"/>
    </location>
</feature>
<keyword evidence="1" id="KW-0472">Membrane</keyword>
<sequence length="66" mass="7029">MAADNQTRNNAIAAAIILAVACAGLYFMPSIVLSLGKISPILGFAAGAAIILAFFGVFWLRSRFRR</sequence>
<reference evidence="2" key="2">
    <citation type="submission" date="2023-07" db="EMBL/GenBank/DDBJ databases">
        <authorList>
            <person name="Shen H."/>
        </authorList>
    </citation>
    <scope>NUCLEOTIDE SEQUENCE</scope>
    <source>
        <strain evidence="2">TNR-22</strain>
    </source>
</reference>
<dbReference type="Proteomes" id="UP001174932">
    <property type="component" value="Unassembled WGS sequence"/>
</dbReference>
<comment type="caution">
    <text evidence="2">The sequence shown here is derived from an EMBL/GenBank/DDBJ whole genome shotgun (WGS) entry which is preliminary data.</text>
</comment>
<accession>A0ABT8YNU8</accession>
<dbReference type="EMBL" id="JAUOZU010000010">
    <property type="protein sequence ID" value="MDO6965400.1"/>
    <property type="molecule type" value="Genomic_DNA"/>
</dbReference>
<keyword evidence="3" id="KW-1185">Reference proteome</keyword>
<gene>
    <name evidence="2" type="ORF">Q4481_15645</name>
</gene>
<dbReference type="RefSeq" id="WP_304377321.1">
    <property type="nucleotide sequence ID" value="NZ_JAUOZU010000010.1"/>
</dbReference>
<feature type="transmembrane region" description="Helical" evidence="1">
    <location>
        <begin position="12"/>
        <end position="35"/>
    </location>
</feature>
<reference evidence="2" key="1">
    <citation type="journal article" date="2015" name="Int. J. Syst. Evol. Microbiol.">
        <title>Rhizobium alvei sp. nov., isolated from a freshwater river.</title>
        <authorList>
            <person name="Sheu S.Y."/>
            <person name="Huang H.W."/>
            <person name="Young C.C."/>
            <person name="Chen W.M."/>
        </authorList>
    </citation>
    <scope>NUCLEOTIDE SEQUENCE</scope>
    <source>
        <strain evidence="2">TNR-22</strain>
    </source>
</reference>
<keyword evidence="1" id="KW-0812">Transmembrane</keyword>